<feature type="compositionally biased region" description="Polar residues" evidence="4">
    <location>
        <begin position="523"/>
        <end position="532"/>
    </location>
</feature>
<dbReference type="CDD" id="cd05716">
    <property type="entry name" value="IgV_pIgR_like"/>
    <property type="match status" value="1"/>
</dbReference>
<evidence type="ECO:0000256" key="4">
    <source>
        <dbReference type="SAM" id="MobiDB-lite"/>
    </source>
</evidence>
<feature type="domain" description="Immunoglobulin" evidence="7">
    <location>
        <begin position="244"/>
        <end position="346"/>
    </location>
</feature>
<keyword evidence="9" id="KW-1185">Reference proteome</keyword>
<evidence type="ECO:0000259" key="7">
    <source>
        <dbReference type="SMART" id="SM00409"/>
    </source>
</evidence>
<accession>A0A3P9A2E1</accession>
<dbReference type="InterPro" id="IPR036179">
    <property type="entry name" value="Ig-like_dom_sf"/>
</dbReference>
<sequence length="546" mass="61679">MRILLIFILLSFMTGCVSSYIVPGYSGGTVIIYCQYNNGEKRNGKYFCREHNTLGCEDKIRSGSQNTWQHRGRFSLYDDTEGNYFNVVIKQLTRQDKGTYWCGVDKLLKFDKYTRVDLEVKEVFLLTDECCKSVPVMVYLGGEVDIVCNYPEKQENSNKYYCKEDDDSKMCYPITSTSGTDERFSLTYNRIEKRYTVTIRNLTEHDTGTYWCGVENRRPENGYITLITQVNLRVLITDWRDVMPSSLTGQVGKTASLTCNYPKGHENNEKFFCKGVNPSTCSDTIRTGKQNELVNAGRFSLRDNPRNAHFTVHIKELRMEDSGTYWCGSDRRWRPADFTRYHLHVESTKPITTTTSIASQSTPQASTSSFTKATSKSPAPSSRPPSERKESDTPVVILVCVSVVVLLLLFSLLTVYKRKYNQNTGSFSSTQRAITGPGSHFEGCHGEGDYEEIKEHFHTSDTGDGTIYVDFPRNPSDSLHYARVNFHKDPSCPNEATTTITIEGTSSCDYATVNVVQNSTYSTVNHPHSTSEAPPIYSTVSKPGDT</sequence>
<protein>
    <recommendedName>
        <fullName evidence="7">Immunoglobulin domain-containing protein</fullName>
    </recommendedName>
</protein>
<feature type="transmembrane region" description="Helical" evidence="5">
    <location>
        <begin position="395"/>
        <end position="416"/>
    </location>
</feature>
<dbReference type="GeneTree" id="ENSGT00950000182977"/>
<dbReference type="InterPro" id="IPR013783">
    <property type="entry name" value="Ig-like_fold"/>
</dbReference>
<dbReference type="SMART" id="SM00409">
    <property type="entry name" value="IG"/>
    <property type="match status" value="3"/>
</dbReference>
<dbReference type="GO" id="GO:0004888">
    <property type="term" value="F:transmembrane signaling receptor activity"/>
    <property type="evidence" value="ECO:0007669"/>
    <property type="project" value="TreeGrafter"/>
</dbReference>
<reference evidence="8" key="3">
    <citation type="submission" date="2025-08" db="UniProtKB">
        <authorList>
            <consortium name="Ensembl"/>
        </authorList>
    </citation>
    <scope>IDENTIFICATION</scope>
</reference>
<dbReference type="PANTHER" id="PTHR11860:SF118">
    <property type="entry name" value="CMRF35-LIKE MOLECULE 3-RELATED"/>
    <property type="match status" value="1"/>
</dbReference>
<proteinExistence type="predicted"/>
<comment type="subcellular location">
    <subcellularLocation>
        <location evidence="1">Membrane</location>
    </subcellularLocation>
</comment>
<dbReference type="SUPFAM" id="SSF48726">
    <property type="entry name" value="Immunoglobulin"/>
    <property type="match status" value="3"/>
</dbReference>
<dbReference type="Proteomes" id="UP000265140">
    <property type="component" value="Chromosome 9"/>
</dbReference>
<reference evidence="9" key="1">
    <citation type="journal article" date="2014" name="PLoS ONE">
        <title>The genome and linkage map of the northern pike (Esox lucius): conserved synteny revealed between the salmonid sister group and the Neoteleostei.</title>
        <authorList>
            <person name="Rondeau E.B."/>
            <person name="Minkley D.R."/>
            <person name="Leong J.S."/>
            <person name="Messmer A.M."/>
            <person name="Jantzen J.R."/>
            <person name="von Schalburg K.R."/>
            <person name="Lemon C."/>
            <person name="Bird N.H."/>
            <person name="Koop B.F."/>
        </authorList>
    </citation>
    <scope>NUCLEOTIDE SEQUENCE</scope>
</reference>
<keyword evidence="5" id="KW-1133">Transmembrane helix</keyword>
<keyword evidence="2 5" id="KW-0812">Transmembrane</keyword>
<name>A0A3P9A2E1_ESOLU</name>
<keyword evidence="3 5" id="KW-0472">Membrane</keyword>
<evidence type="ECO:0000256" key="1">
    <source>
        <dbReference type="ARBA" id="ARBA00004370"/>
    </source>
</evidence>
<dbReference type="InterPro" id="IPR013106">
    <property type="entry name" value="Ig_V-set"/>
</dbReference>
<evidence type="ECO:0000313" key="8">
    <source>
        <dbReference type="Ensembl" id="ENSELUP00000034931.3"/>
    </source>
</evidence>
<dbReference type="AlphaFoldDB" id="A0A3P9A2E1"/>
<evidence type="ECO:0000313" key="9">
    <source>
        <dbReference type="Proteomes" id="UP000265140"/>
    </source>
</evidence>
<dbReference type="GO" id="GO:0005886">
    <property type="term" value="C:plasma membrane"/>
    <property type="evidence" value="ECO:0007669"/>
    <property type="project" value="TreeGrafter"/>
</dbReference>
<dbReference type="Gene3D" id="2.60.40.10">
    <property type="entry name" value="Immunoglobulins"/>
    <property type="match status" value="3"/>
</dbReference>
<feature type="domain" description="Immunoglobulin" evidence="7">
    <location>
        <begin position="133"/>
        <end position="235"/>
    </location>
</feature>
<dbReference type="PROSITE" id="PS51257">
    <property type="entry name" value="PROKAR_LIPOPROTEIN"/>
    <property type="match status" value="1"/>
</dbReference>
<evidence type="ECO:0000256" key="5">
    <source>
        <dbReference type="SAM" id="Phobius"/>
    </source>
</evidence>
<dbReference type="Ensembl" id="ENSELUT00000022151.3">
    <property type="protein sequence ID" value="ENSELUP00000034931.3"/>
    <property type="gene ID" value="ENSELUG00000013679.3"/>
</dbReference>
<feature type="compositionally biased region" description="Low complexity" evidence="4">
    <location>
        <begin position="352"/>
        <end position="380"/>
    </location>
</feature>
<feature type="region of interest" description="Disordered" evidence="4">
    <location>
        <begin position="523"/>
        <end position="546"/>
    </location>
</feature>
<feature type="signal peptide" evidence="6">
    <location>
        <begin position="1"/>
        <end position="19"/>
    </location>
</feature>
<dbReference type="Bgee" id="ENSELUG00000013679">
    <property type="expression patterns" value="Expressed in head kidney and 6 other cell types or tissues"/>
</dbReference>
<feature type="domain" description="Immunoglobulin" evidence="7">
    <location>
        <begin position="19"/>
        <end position="121"/>
    </location>
</feature>
<evidence type="ECO:0000256" key="3">
    <source>
        <dbReference type="ARBA" id="ARBA00023136"/>
    </source>
</evidence>
<feature type="chain" id="PRO_5044229233" description="Immunoglobulin domain-containing protein" evidence="6">
    <location>
        <begin position="20"/>
        <end position="546"/>
    </location>
</feature>
<dbReference type="Pfam" id="PF07686">
    <property type="entry name" value="V-set"/>
    <property type="match status" value="3"/>
</dbReference>
<dbReference type="InterPro" id="IPR050671">
    <property type="entry name" value="CD300_family_receptors"/>
</dbReference>
<reference evidence="8" key="2">
    <citation type="submission" date="2020-02" db="EMBL/GenBank/DDBJ databases">
        <title>Esox lucius (northern pike) genome, fEsoLuc1, primary haplotype.</title>
        <authorList>
            <person name="Myers G."/>
            <person name="Karagic N."/>
            <person name="Meyer A."/>
            <person name="Pippel M."/>
            <person name="Reichard M."/>
            <person name="Winkler S."/>
            <person name="Tracey A."/>
            <person name="Sims Y."/>
            <person name="Howe K."/>
            <person name="Rhie A."/>
            <person name="Formenti G."/>
            <person name="Durbin R."/>
            <person name="Fedrigo O."/>
            <person name="Jarvis E.D."/>
        </authorList>
    </citation>
    <scope>NUCLEOTIDE SEQUENCE [LARGE SCALE GENOMIC DNA]</scope>
</reference>
<dbReference type="PANTHER" id="PTHR11860">
    <property type="entry name" value="POLYMERIC-IMMUNOGLOBULIN RECEPTOR"/>
    <property type="match status" value="1"/>
</dbReference>
<dbReference type="InterPro" id="IPR003599">
    <property type="entry name" value="Ig_sub"/>
</dbReference>
<organism evidence="8 9">
    <name type="scientific">Esox lucius</name>
    <name type="common">Northern pike</name>
    <dbReference type="NCBI Taxonomy" id="8010"/>
    <lineage>
        <taxon>Eukaryota</taxon>
        <taxon>Metazoa</taxon>
        <taxon>Chordata</taxon>
        <taxon>Craniata</taxon>
        <taxon>Vertebrata</taxon>
        <taxon>Euteleostomi</taxon>
        <taxon>Actinopterygii</taxon>
        <taxon>Neopterygii</taxon>
        <taxon>Teleostei</taxon>
        <taxon>Protacanthopterygii</taxon>
        <taxon>Esociformes</taxon>
        <taxon>Esocidae</taxon>
        <taxon>Esox</taxon>
    </lineage>
</organism>
<evidence type="ECO:0000256" key="2">
    <source>
        <dbReference type="ARBA" id="ARBA00022692"/>
    </source>
</evidence>
<feature type="region of interest" description="Disordered" evidence="4">
    <location>
        <begin position="352"/>
        <end position="390"/>
    </location>
</feature>
<reference evidence="8" key="4">
    <citation type="submission" date="2025-09" db="UniProtKB">
        <authorList>
            <consortium name="Ensembl"/>
        </authorList>
    </citation>
    <scope>IDENTIFICATION</scope>
</reference>
<feature type="region of interest" description="Disordered" evidence="4">
    <location>
        <begin position="426"/>
        <end position="446"/>
    </location>
</feature>
<keyword evidence="6" id="KW-0732">Signal</keyword>
<evidence type="ECO:0000256" key="6">
    <source>
        <dbReference type="SAM" id="SignalP"/>
    </source>
</evidence>